<dbReference type="CDD" id="cd02522">
    <property type="entry name" value="GT_2_like_a"/>
    <property type="match status" value="1"/>
</dbReference>
<dbReference type="Pfam" id="PF00535">
    <property type="entry name" value="Glycos_transf_2"/>
    <property type="match status" value="1"/>
</dbReference>
<evidence type="ECO:0000256" key="3">
    <source>
        <dbReference type="ARBA" id="ARBA00022676"/>
    </source>
</evidence>
<keyword evidence="5" id="KW-0472">Membrane</keyword>
<dbReference type="AlphaFoldDB" id="A0A6H2H788"/>
<evidence type="ECO:0000313" key="8">
    <source>
        <dbReference type="Proteomes" id="UP000502041"/>
    </source>
</evidence>
<gene>
    <name evidence="7" type="primary">pgaC</name>
    <name evidence="7" type="ORF">HC248_01010</name>
</gene>
<dbReference type="Gene3D" id="3.90.550.10">
    <property type="entry name" value="Spore Coat Polysaccharide Biosynthesis Protein SpsA, Chain A"/>
    <property type="match status" value="1"/>
</dbReference>
<dbReference type="GO" id="GO:0016757">
    <property type="term" value="F:glycosyltransferase activity"/>
    <property type="evidence" value="ECO:0007669"/>
    <property type="project" value="UniProtKB-KW"/>
</dbReference>
<dbReference type="EC" id="2.4.1.-" evidence="7"/>
<dbReference type="Proteomes" id="UP000502041">
    <property type="component" value="Chromosome"/>
</dbReference>
<accession>A0A6H2H788</accession>
<organism evidence="7 8">
    <name type="scientific">Polaromonas vacuolata</name>
    <dbReference type="NCBI Taxonomy" id="37448"/>
    <lineage>
        <taxon>Bacteria</taxon>
        <taxon>Pseudomonadati</taxon>
        <taxon>Pseudomonadota</taxon>
        <taxon>Betaproteobacteria</taxon>
        <taxon>Burkholderiales</taxon>
        <taxon>Comamonadaceae</taxon>
        <taxon>Polaromonas</taxon>
    </lineage>
</organism>
<dbReference type="InterPro" id="IPR026461">
    <property type="entry name" value="Trfase_2_rSAM/seldom_assoc"/>
</dbReference>
<dbReference type="PANTHER" id="PTHR43646:SF2">
    <property type="entry name" value="GLYCOSYLTRANSFERASE 2-LIKE DOMAIN-CONTAINING PROTEIN"/>
    <property type="match status" value="1"/>
</dbReference>
<protein>
    <submittedName>
        <fullName evidence="7">Poly-beta-1,6-N-acetyl-D-glucosamine synthase</fullName>
        <ecNumber evidence="7">2.4.1.-</ecNumber>
    </submittedName>
</protein>
<feature type="domain" description="Glycosyltransferase 2-like" evidence="6">
    <location>
        <begin position="1"/>
        <end position="106"/>
    </location>
</feature>
<comment type="subcellular location">
    <subcellularLocation>
        <location evidence="1">Cell membrane</location>
    </subcellularLocation>
</comment>
<dbReference type="PANTHER" id="PTHR43646">
    <property type="entry name" value="GLYCOSYLTRANSFERASE"/>
    <property type="match status" value="1"/>
</dbReference>
<dbReference type="EMBL" id="CP051461">
    <property type="protein sequence ID" value="QJC55728.1"/>
    <property type="molecule type" value="Genomic_DNA"/>
</dbReference>
<sequence length="218" mass="23687">MPVYNEAAGLASTLQALASFVACGTELIVVDGGSLDTTLAVANKFTARVISSASGRAAQMNAGAAIATGDVFLFLHADTFLPTNSDALVAAALADGRFQWGRFDVRISGQSKLLPMVSALMNWRSRYSFIATGDQAMFMTRSAFAAVGGFPDQPLMEDIEISKRLLSVSRPACLRAQVLTSGRRWDSRGAWPTIWLMWRLRLAYWRGVPAQCLAQLYR</sequence>
<dbReference type="InterPro" id="IPR029044">
    <property type="entry name" value="Nucleotide-diphossugar_trans"/>
</dbReference>
<dbReference type="SUPFAM" id="SSF53448">
    <property type="entry name" value="Nucleotide-diphospho-sugar transferases"/>
    <property type="match status" value="1"/>
</dbReference>
<proteinExistence type="predicted"/>
<evidence type="ECO:0000256" key="1">
    <source>
        <dbReference type="ARBA" id="ARBA00004236"/>
    </source>
</evidence>
<keyword evidence="3 7" id="KW-0328">Glycosyltransferase</keyword>
<keyword evidence="4 7" id="KW-0808">Transferase</keyword>
<dbReference type="NCBIfam" id="TIGR04283">
    <property type="entry name" value="glyco_like_mftF"/>
    <property type="match status" value="1"/>
</dbReference>
<evidence type="ECO:0000313" key="7">
    <source>
        <dbReference type="EMBL" id="QJC55728.1"/>
    </source>
</evidence>
<dbReference type="InterPro" id="IPR001173">
    <property type="entry name" value="Glyco_trans_2-like"/>
</dbReference>
<evidence type="ECO:0000256" key="2">
    <source>
        <dbReference type="ARBA" id="ARBA00022475"/>
    </source>
</evidence>
<dbReference type="GO" id="GO:0005886">
    <property type="term" value="C:plasma membrane"/>
    <property type="evidence" value="ECO:0007669"/>
    <property type="project" value="UniProtKB-SubCell"/>
</dbReference>
<keyword evidence="8" id="KW-1185">Reference proteome</keyword>
<reference evidence="7 8" key="1">
    <citation type="submission" date="2020-04" db="EMBL/GenBank/DDBJ databases">
        <title>Complete genome of a Psychrophilic, Marine, Gas Vacuolate Bacterium Polaromonas vacuolata KCTC 22033T.</title>
        <authorList>
            <person name="Hwang K."/>
            <person name="Kim K.M."/>
        </authorList>
    </citation>
    <scope>NUCLEOTIDE SEQUENCE [LARGE SCALE GENOMIC DNA]</scope>
    <source>
        <strain evidence="7 8">KCTC 22033</strain>
    </source>
</reference>
<name>A0A6H2H788_9BURK</name>
<evidence type="ECO:0000259" key="6">
    <source>
        <dbReference type="Pfam" id="PF00535"/>
    </source>
</evidence>
<dbReference type="KEGG" id="pvac:HC248_01010"/>
<evidence type="ECO:0000256" key="5">
    <source>
        <dbReference type="ARBA" id="ARBA00023136"/>
    </source>
</evidence>
<keyword evidence="2" id="KW-1003">Cell membrane</keyword>
<evidence type="ECO:0000256" key="4">
    <source>
        <dbReference type="ARBA" id="ARBA00022679"/>
    </source>
</evidence>